<protein>
    <submittedName>
        <fullName evidence="1">Uncharacterized protein</fullName>
    </submittedName>
</protein>
<dbReference type="EMBL" id="CP002453">
    <property type="protein sequence ID" value="ADV50477.1"/>
    <property type="molecule type" value="Genomic_DNA"/>
</dbReference>
<dbReference type="KEGG" id="cao:Celal_3205"/>
<evidence type="ECO:0000313" key="1">
    <source>
        <dbReference type="EMBL" id="ADV50477.1"/>
    </source>
</evidence>
<dbReference type="Proteomes" id="UP000008634">
    <property type="component" value="Chromosome"/>
</dbReference>
<dbReference type="AlphaFoldDB" id="E6X4Y5"/>
<reference evidence="1 2" key="1">
    <citation type="journal article" date="2010" name="Stand. Genomic Sci.">
        <title>Complete genome sequence of Cellulophaga algicola type strain (IC166).</title>
        <authorList>
            <person name="Abt B."/>
            <person name="Lu M."/>
            <person name="Misra M."/>
            <person name="Han C."/>
            <person name="Nolan M."/>
            <person name="Lucas S."/>
            <person name="Hammon N."/>
            <person name="Deshpande S."/>
            <person name="Cheng J.F."/>
            <person name="Tapia R."/>
            <person name="Goodwin L."/>
            <person name="Pitluck S."/>
            <person name="Liolios K."/>
            <person name="Pagani I."/>
            <person name="Ivanova N."/>
            <person name="Mavromatis K."/>
            <person name="Ovchinikova G."/>
            <person name="Pati A."/>
            <person name="Chen A."/>
            <person name="Palaniappan K."/>
            <person name="Land M."/>
            <person name="Hauser L."/>
            <person name="Chang Y.J."/>
            <person name="Jeffries C.D."/>
            <person name="Detter J.C."/>
            <person name="Brambilla E."/>
            <person name="Rohde M."/>
            <person name="Tindall B.J."/>
            <person name="Goker M."/>
            <person name="Woyke T."/>
            <person name="Bristow J."/>
            <person name="Eisen J.A."/>
            <person name="Markowitz V."/>
            <person name="Hugenholtz P."/>
            <person name="Kyrpides N.C."/>
            <person name="Klenk H.P."/>
            <person name="Lapidus A."/>
        </authorList>
    </citation>
    <scope>NUCLEOTIDE SEQUENCE [LARGE SCALE GENOMIC DNA]</scope>
    <source>
        <strain evidence="2">DSM 14237 / IC166 / ACAM 630</strain>
    </source>
</reference>
<dbReference type="OrthoDB" id="1046747at2"/>
<evidence type="ECO:0000313" key="2">
    <source>
        <dbReference type="Proteomes" id="UP000008634"/>
    </source>
</evidence>
<dbReference type="RefSeq" id="WP_013551938.1">
    <property type="nucleotide sequence ID" value="NC_014934.1"/>
</dbReference>
<organism evidence="1 2">
    <name type="scientific">Cellulophaga algicola (strain DSM 14237 / IC166 / ACAM 630)</name>
    <dbReference type="NCBI Taxonomy" id="688270"/>
    <lineage>
        <taxon>Bacteria</taxon>
        <taxon>Pseudomonadati</taxon>
        <taxon>Bacteroidota</taxon>
        <taxon>Flavobacteriia</taxon>
        <taxon>Flavobacteriales</taxon>
        <taxon>Flavobacteriaceae</taxon>
        <taxon>Cellulophaga</taxon>
    </lineage>
</organism>
<dbReference type="HOGENOM" id="CLU_711138_0_0_10"/>
<keyword evidence="2" id="KW-1185">Reference proteome</keyword>
<proteinExistence type="predicted"/>
<sequence>MKKILLFIVLTNSFAFSQKEYKKTLKDFNLSEGVSKIVEEDFNLILFSSPDGKPVEQHKLDERRVQLFNSDGVLLADSIIKGKKYYQKKYTLYSYNEDYLLKKIVQLKYNATLVETTNSYNTNKQLVKQIEDEWEYTLAYHDGKLINKSTIKYDFRGQSEKIHNADYKYNQVDSISSIVYQNFAFPRKEYSRFKYDKQLKNTTTLIYRDNKINDSIVKTSMYHNNGKLHEFNEKSYNSAGELSKEINRKFNDYGLEIFWELKYETTSDKNISEYDENQNLIIKEGVYNGKPAQKNIYTYKYDNNGNWLIKCEKIRDFKYLKQTKPEPIKVTKRLIHYNDSSISKKITKEEALCFCEPNYKKRLEKFTEKENSNTQPLLIKEVDMEEHK</sequence>
<gene>
    <name evidence="1" type="ordered locus">Celal_3205</name>
</gene>
<name>E6X4Y5_CELAD</name>
<accession>E6X4Y5</accession>